<dbReference type="EMBL" id="MDER01000039">
    <property type="protein sequence ID" value="ODP28360.1"/>
    <property type="molecule type" value="Genomic_DNA"/>
</dbReference>
<dbReference type="RefSeq" id="WP_069327761.1">
    <property type="nucleotide sequence ID" value="NZ_MDER01000039.1"/>
</dbReference>
<feature type="compositionally biased region" description="Polar residues" evidence="1">
    <location>
        <begin position="49"/>
        <end position="60"/>
    </location>
</feature>
<evidence type="ECO:0000313" key="3">
    <source>
        <dbReference type="EMBL" id="ODP28360.1"/>
    </source>
</evidence>
<dbReference type="Proteomes" id="UP000094578">
    <property type="component" value="Unassembled WGS sequence"/>
</dbReference>
<comment type="caution">
    <text evidence="3">The sequence shown here is derived from an EMBL/GenBank/DDBJ whole genome shotgun (WGS) entry which is preliminary data.</text>
</comment>
<evidence type="ECO:0000313" key="4">
    <source>
        <dbReference type="Proteomes" id="UP000094578"/>
    </source>
</evidence>
<feature type="compositionally biased region" description="Low complexity" evidence="1">
    <location>
        <begin position="39"/>
        <end position="48"/>
    </location>
</feature>
<organism evidence="3 4">
    <name type="scientific">Paenibacillus nuruki</name>
    <dbReference type="NCBI Taxonomy" id="1886670"/>
    <lineage>
        <taxon>Bacteria</taxon>
        <taxon>Bacillati</taxon>
        <taxon>Bacillota</taxon>
        <taxon>Bacilli</taxon>
        <taxon>Bacillales</taxon>
        <taxon>Paenibacillaceae</taxon>
        <taxon>Paenibacillus</taxon>
    </lineage>
</organism>
<gene>
    <name evidence="3" type="ORF">PTI45_02350</name>
</gene>
<accession>A0A1E3L5V9</accession>
<feature type="region of interest" description="Disordered" evidence="1">
    <location>
        <begin position="33"/>
        <end position="61"/>
    </location>
</feature>
<sequence>MKSTKKNHRSRKAMISTLLLGLAISSMLLGEEANAQTPSSASGSSLTSEQQDPFLSTLGASSDEDVYEDLYEGRSLAQTARRHNKNPQAVIDLQVAQMTEMLNERFQQGLLSPDTYRAQKEELTDLITKSVYGQTSYSQ</sequence>
<feature type="signal peptide" evidence="2">
    <location>
        <begin position="1"/>
        <end position="35"/>
    </location>
</feature>
<keyword evidence="2" id="KW-0732">Signal</keyword>
<proteinExistence type="predicted"/>
<keyword evidence="4" id="KW-1185">Reference proteome</keyword>
<evidence type="ECO:0000256" key="1">
    <source>
        <dbReference type="SAM" id="MobiDB-lite"/>
    </source>
</evidence>
<dbReference type="AlphaFoldDB" id="A0A1E3L5V9"/>
<feature type="chain" id="PRO_5009131437" evidence="2">
    <location>
        <begin position="36"/>
        <end position="139"/>
    </location>
</feature>
<name>A0A1E3L5V9_9BACL</name>
<reference evidence="3 4" key="1">
    <citation type="submission" date="2016-08" db="EMBL/GenBank/DDBJ databases">
        <title>Genome sequencing of Paenibacillus sp. TI45-13ar, isolated from Korean traditional nuruk.</title>
        <authorList>
            <person name="Kim S.-J."/>
        </authorList>
    </citation>
    <scope>NUCLEOTIDE SEQUENCE [LARGE SCALE GENOMIC DNA]</scope>
    <source>
        <strain evidence="3 4">TI45-13ar</strain>
    </source>
</reference>
<evidence type="ECO:0000256" key="2">
    <source>
        <dbReference type="SAM" id="SignalP"/>
    </source>
</evidence>
<protein>
    <submittedName>
        <fullName evidence="3">Uncharacterized protein</fullName>
    </submittedName>
</protein>